<feature type="non-terminal residue" evidence="3">
    <location>
        <position position="1"/>
    </location>
</feature>
<dbReference type="GO" id="GO:0003677">
    <property type="term" value="F:DNA binding"/>
    <property type="evidence" value="ECO:0007669"/>
    <property type="project" value="InterPro"/>
</dbReference>
<dbReference type="Proteomes" id="UP000215199">
    <property type="component" value="Unassembled WGS sequence"/>
</dbReference>
<dbReference type="PANTHER" id="PTHR33055:SF16">
    <property type="entry name" value="TRANSPOSASE FOR INSERTION SEQUENCE ELEMENT IS1547"/>
    <property type="match status" value="1"/>
</dbReference>
<dbReference type="Pfam" id="PF02371">
    <property type="entry name" value="Transposase_20"/>
    <property type="match status" value="1"/>
</dbReference>
<proteinExistence type="predicted"/>
<name>A0A229SK84_9PSEU</name>
<feature type="region of interest" description="Disordered" evidence="1">
    <location>
        <begin position="83"/>
        <end position="133"/>
    </location>
</feature>
<keyword evidence="4" id="KW-1185">Reference proteome</keyword>
<organism evidence="3 4">
    <name type="scientific">Amycolatopsis vastitatis</name>
    <dbReference type="NCBI Taxonomy" id="1905142"/>
    <lineage>
        <taxon>Bacteria</taxon>
        <taxon>Bacillati</taxon>
        <taxon>Actinomycetota</taxon>
        <taxon>Actinomycetes</taxon>
        <taxon>Pseudonocardiales</taxon>
        <taxon>Pseudonocardiaceae</taxon>
        <taxon>Amycolatopsis</taxon>
    </lineage>
</organism>
<protein>
    <submittedName>
        <fullName evidence="3">IS110 family transposase</fullName>
    </submittedName>
</protein>
<dbReference type="GO" id="GO:0006313">
    <property type="term" value="P:DNA transposition"/>
    <property type="evidence" value="ECO:0007669"/>
    <property type="project" value="InterPro"/>
</dbReference>
<evidence type="ECO:0000256" key="1">
    <source>
        <dbReference type="SAM" id="MobiDB-lite"/>
    </source>
</evidence>
<dbReference type="InterPro" id="IPR047650">
    <property type="entry name" value="Transpos_IS110"/>
</dbReference>
<accession>A0A229SK84</accession>
<comment type="caution">
    <text evidence="3">The sequence shown here is derived from an EMBL/GenBank/DDBJ whole genome shotgun (WGS) entry which is preliminary data.</text>
</comment>
<sequence length="133" mass="14226">RNGTAPIDASSGDHQRHRLSRAGNRRINRVLHIMAIVQLRNDTPGRGYYRRKLAAGKTPMEALRCLKRRLSDVVYKQLVHDTKRATAASPGGHSGATLTSSAADPTPTIDSSDKSLPGPQPASLPPAAATLLT</sequence>
<dbReference type="GO" id="GO:0004803">
    <property type="term" value="F:transposase activity"/>
    <property type="evidence" value="ECO:0007669"/>
    <property type="project" value="InterPro"/>
</dbReference>
<evidence type="ECO:0000313" key="4">
    <source>
        <dbReference type="Proteomes" id="UP000215199"/>
    </source>
</evidence>
<dbReference type="AlphaFoldDB" id="A0A229SK84"/>
<evidence type="ECO:0000259" key="2">
    <source>
        <dbReference type="Pfam" id="PF02371"/>
    </source>
</evidence>
<dbReference type="InterPro" id="IPR003346">
    <property type="entry name" value="Transposase_20"/>
</dbReference>
<gene>
    <name evidence="3" type="ORF">CF165_49655</name>
</gene>
<evidence type="ECO:0000313" key="3">
    <source>
        <dbReference type="EMBL" id="OXM59061.1"/>
    </source>
</evidence>
<dbReference type="PANTHER" id="PTHR33055">
    <property type="entry name" value="TRANSPOSASE FOR INSERTION SEQUENCE ELEMENT IS1111A"/>
    <property type="match status" value="1"/>
</dbReference>
<feature type="region of interest" description="Disordered" evidence="1">
    <location>
        <begin position="1"/>
        <end position="23"/>
    </location>
</feature>
<dbReference type="EMBL" id="NMUL01000113">
    <property type="protein sequence ID" value="OXM59061.1"/>
    <property type="molecule type" value="Genomic_DNA"/>
</dbReference>
<feature type="domain" description="Transposase IS116/IS110/IS902 C-terminal" evidence="2">
    <location>
        <begin position="3"/>
        <end position="49"/>
    </location>
</feature>
<dbReference type="OrthoDB" id="4337860at2"/>
<reference evidence="4" key="1">
    <citation type="submission" date="2017-07" db="EMBL/GenBank/DDBJ databases">
        <title>Comparative genome mining reveals phylogenetic distribution patterns of secondary metabolites in Amycolatopsis.</title>
        <authorList>
            <person name="Adamek M."/>
            <person name="Alanjary M."/>
            <person name="Sales-Ortells H."/>
            <person name="Goodfellow M."/>
            <person name="Bull A.T."/>
            <person name="Kalinowski J."/>
            <person name="Ziemert N."/>
        </authorList>
    </citation>
    <scope>NUCLEOTIDE SEQUENCE [LARGE SCALE GENOMIC DNA]</scope>
    <source>
        <strain evidence="4">H5</strain>
    </source>
</reference>